<proteinExistence type="predicted"/>
<dbReference type="AlphaFoldDB" id="A0A5N5J7K0"/>
<dbReference type="EMBL" id="VDCV01000018">
    <property type="protein sequence ID" value="KAB5513840.1"/>
    <property type="molecule type" value="Genomic_DNA"/>
</dbReference>
<evidence type="ECO:0008006" key="4">
    <source>
        <dbReference type="Google" id="ProtNLM"/>
    </source>
</evidence>
<reference evidence="3" key="1">
    <citation type="journal article" date="2019" name="Gigascience">
        <title>De novo genome assembly of the endangered Acer yangbiense, a plant species with extremely small populations endemic to Yunnan Province, China.</title>
        <authorList>
            <person name="Yang J."/>
            <person name="Wariss H.M."/>
            <person name="Tao L."/>
            <person name="Zhang R."/>
            <person name="Yun Q."/>
            <person name="Hollingsworth P."/>
            <person name="Dao Z."/>
            <person name="Luo G."/>
            <person name="Guo H."/>
            <person name="Ma Y."/>
            <person name="Sun W."/>
        </authorList>
    </citation>
    <scope>NUCLEOTIDE SEQUENCE [LARGE SCALE GENOMIC DNA]</scope>
    <source>
        <strain evidence="3">cv. br00</strain>
    </source>
</reference>
<keyword evidence="3" id="KW-1185">Reference proteome</keyword>
<name>A0A5N5J7K0_9ROSI</name>
<feature type="compositionally biased region" description="Low complexity" evidence="1">
    <location>
        <begin position="174"/>
        <end position="192"/>
    </location>
</feature>
<evidence type="ECO:0000256" key="1">
    <source>
        <dbReference type="SAM" id="MobiDB-lite"/>
    </source>
</evidence>
<gene>
    <name evidence="2" type="ORF">DKX38_027746</name>
</gene>
<accession>A0A5N5J7K0</accession>
<feature type="compositionally biased region" description="Polar residues" evidence="1">
    <location>
        <begin position="35"/>
        <end position="48"/>
    </location>
</feature>
<evidence type="ECO:0000313" key="2">
    <source>
        <dbReference type="EMBL" id="KAB5513840.1"/>
    </source>
</evidence>
<dbReference type="Proteomes" id="UP000326939">
    <property type="component" value="Chromosome 18"/>
</dbReference>
<feature type="compositionally biased region" description="Polar residues" evidence="1">
    <location>
        <begin position="206"/>
        <end position="227"/>
    </location>
</feature>
<evidence type="ECO:0000313" key="3">
    <source>
        <dbReference type="Proteomes" id="UP000326939"/>
    </source>
</evidence>
<feature type="compositionally biased region" description="Polar residues" evidence="1">
    <location>
        <begin position="129"/>
        <end position="155"/>
    </location>
</feature>
<sequence>MEASNSTVTTETNLAFAATYSKPAASRRAKAPGFTNPSCSPSSYTRSPTHMGPSINKTNVPHSGDNRPTCQICIKRGHMALDCYNRFNFSYQGRLPPFDLAAMAAEGNISHAQQMWYADSGANAHITNSKSPSLFSFPQPTIQDTLTPEPNSTINDPEIPVVSDPEIPDPLPSDPSSDHQPPLSPISQDDPPTISPPPSHIHSITDNLASTSSTTHNTNRVITRSMT</sequence>
<protein>
    <recommendedName>
        <fullName evidence="4">CCHC-type domain-containing protein</fullName>
    </recommendedName>
</protein>
<feature type="region of interest" description="Disordered" evidence="1">
    <location>
        <begin position="27"/>
        <end position="63"/>
    </location>
</feature>
<organism evidence="2 3">
    <name type="scientific">Salix brachista</name>
    <dbReference type="NCBI Taxonomy" id="2182728"/>
    <lineage>
        <taxon>Eukaryota</taxon>
        <taxon>Viridiplantae</taxon>
        <taxon>Streptophyta</taxon>
        <taxon>Embryophyta</taxon>
        <taxon>Tracheophyta</taxon>
        <taxon>Spermatophyta</taxon>
        <taxon>Magnoliopsida</taxon>
        <taxon>eudicotyledons</taxon>
        <taxon>Gunneridae</taxon>
        <taxon>Pentapetalae</taxon>
        <taxon>rosids</taxon>
        <taxon>fabids</taxon>
        <taxon>Malpighiales</taxon>
        <taxon>Salicaceae</taxon>
        <taxon>Saliceae</taxon>
        <taxon>Salix</taxon>
    </lineage>
</organism>
<feature type="region of interest" description="Disordered" evidence="1">
    <location>
        <begin position="129"/>
        <end position="227"/>
    </location>
</feature>
<comment type="caution">
    <text evidence="2">The sequence shown here is derived from an EMBL/GenBank/DDBJ whole genome shotgun (WGS) entry which is preliminary data.</text>
</comment>